<keyword evidence="12" id="KW-1185">Reference proteome</keyword>
<evidence type="ECO:0000256" key="9">
    <source>
        <dbReference type="ARBA" id="ARBA00023136"/>
    </source>
</evidence>
<organism evidence="11 12">
    <name type="scientific">Kushneria marisflavi</name>
    <dbReference type="NCBI Taxonomy" id="157779"/>
    <lineage>
        <taxon>Bacteria</taxon>
        <taxon>Pseudomonadati</taxon>
        <taxon>Pseudomonadota</taxon>
        <taxon>Gammaproteobacteria</taxon>
        <taxon>Oceanospirillales</taxon>
        <taxon>Halomonadaceae</taxon>
        <taxon>Kushneria</taxon>
    </lineage>
</organism>
<gene>
    <name evidence="11" type="ORF">B9H00_07115</name>
</gene>
<keyword evidence="8" id="KW-1278">Translocase</keyword>
<proteinExistence type="predicted"/>
<keyword evidence="7" id="KW-0067">ATP-binding</keyword>
<evidence type="ECO:0000313" key="11">
    <source>
        <dbReference type="EMBL" id="ART64640.1"/>
    </source>
</evidence>
<dbReference type="InterPro" id="IPR027417">
    <property type="entry name" value="P-loop_NTPase"/>
</dbReference>
<dbReference type="EMBL" id="CP021358">
    <property type="protein sequence ID" value="ART64640.1"/>
    <property type="molecule type" value="Genomic_DNA"/>
</dbReference>
<dbReference type="GO" id="GO:0016887">
    <property type="term" value="F:ATP hydrolysis activity"/>
    <property type="evidence" value="ECO:0007669"/>
    <property type="project" value="InterPro"/>
</dbReference>
<reference evidence="11 12" key="1">
    <citation type="submission" date="2017-05" db="EMBL/GenBank/DDBJ databases">
        <authorList>
            <person name="Song R."/>
            <person name="Chenine A.L."/>
            <person name="Ruprecht R.M."/>
        </authorList>
    </citation>
    <scope>NUCLEOTIDE SEQUENCE [LARGE SCALE GENOMIC DNA]</scope>
    <source>
        <strain evidence="11">SW32</strain>
    </source>
</reference>
<dbReference type="SMART" id="SM00382">
    <property type="entry name" value="AAA"/>
    <property type="match status" value="2"/>
</dbReference>
<keyword evidence="2" id="KW-0813">Transport</keyword>
<dbReference type="PROSITE" id="PS50893">
    <property type="entry name" value="ABC_TRANSPORTER_2"/>
    <property type="match status" value="2"/>
</dbReference>
<dbReference type="AlphaFoldDB" id="A0A240UUF1"/>
<evidence type="ECO:0000256" key="1">
    <source>
        <dbReference type="ARBA" id="ARBA00004202"/>
    </source>
</evidence>
<protein>
    <submittedName>
        <fullName evidence="11">Ribonucleotide-diphosphate reductase subunit alpha</fullName>
    </submittedName>
</protein>
<evidence type="ECO:0000256" key="6">
    <source>
        <dbReference type="ARBA" id="ARBA00022741"/>
    </source>
</evidence>
<dbReference type="PANTHER" id="PTHR43790:SF3">
    <property type="entry name" value="D-ALLOSE IMPORT ATP-BINDING PROTEIN ALSA-RELATED"/>
    <property type="match status" value="1"/>
</dbReference>
<evidence type="ECO:0000313" key="12">
    <source>
        <dbReference type="Proteomes" id="UP000194457"/>
    </source>
</evidence>
<dbReference type="Pfam" id="PF00005">
    <property type="entry name" value="ABC_tran"/>
    <property type="match status" value="2"/>
</dbReference>
<feature type="domain" description="ABC transporter" evidence="10">
    <location>
        <begin position="4"/>
        <end position="240"/>
    </location>
</feature>
<dbReference type="PROSITE" id="PS00211">
    <property type="entry name" value="ABC_TRANSPORTER_1"/>
    <property type="match status" value="1"/>
</dbReference>
<dbReference type="CDD" id="cd03215">
    <property type="entry name" value="ABC_Carb_Monos_II"/>
    <property type="match status" value="1"/>
</dbReference>
<evidence type="ECO:0000256" key="8">
    <source>
        <dbReference type="ARBA" id="ARBA00022967"/>
    </source>
</evidence>
<dbReference type="PANTHER" id="PTHR43790">
    <property type="entry name" value="CARBOHYDRATE TRANSPORT ATP-BINDING PROTEIN MG119-RELATED"/>
    <property type="match status" value="1"/>
</dbReference>
<dbReference type="RefSeq" id="WP_236944381.1">
    <property type="nucleotide sequence ID" value="NZ_CP021358.1"/>
</dbReference>
<dbReference type="Proteomes" id="UP000194457">
    <property type="component" value="Chromosome"/>
</dbReference>
<accession>A0A240UUF1</accession>
<feature type="domain" description="ABC transporter" evidence="10">
    <location>
        <begin position="239"/>
        <end position="496"/>
    </location>
</feature>
<keyword evidence="5" id="KW-0677">Repeat</keyword>
<dbReference type="KEGG" id="kma:B9H00_07115"/>
<sequence length="516" mass="56337">MALLALESVSKSFPGVRALHDVSLKVEAGEIHALLGENGAGKSTLMKILCGIHQPDSGEILIDGHAQHFSSYRRACAAGVGIVFQEFSLIPGLSVVDNIFLGREPRNALGLIRHREMVDQAHALFERLGIDIDPLIRVHHLSVADQQFVEIAKALSLNARVLVLDEPTAPLTPTEVERLFTIMRQLREQGVAMVFISHHMEEIFDICDRVTVLRDGEYVTTLNVTDTDAGALVEQMVGRRVDNIFPERQTPPPADDIVLDARIRMTGRKHTDHIRLARGEILGFAGLVGSGRSEMALAMIGAHPVAERHMRLEGDSVALKSPADALKRGIGLLPENRKQQGLILPFTCADNISINHLERFQSSGPFISRRREQAAVETLMDCVRVKAPGSDTVVGTLSGGNQQKVVIARWLERGCRVLIFDEPTRGIDVGAKSEIYALMKTLTAQGISIIMISSELPEITGLCDRVLVFNHGHVVAELAGDEIEASTIMTHATRQISLDYPTGATDDTAATMEHAS</sequence>
<dbReference type="GO" id="GO:0005524">
    <property type="term" value="F:ATP binding"/>
    <property type="evidence" value="ECO:0007669"/>
    <property type="project" value="UniProtKB-KW"/>
</dbReference>
<comment type="subcellular location">
    <subcellularLocation>
        <location evidence="1">Cell membrane</location>
        <topology evidence="1">Peripheral membrane protein</topology>
    </subcellularLocation>
</comment>
<dbReference type="InterPro" id="IPR050107">
    <property type="entry name" value="ABC_carbohydrate_import_ATPase"/>
</dbReference>
<dbReference type="FunFam" id="3.40.50.300:FF:000127">
    <property type="entry name" value="Ribose import ATP-binding protein RbsA"/>
    <property type="match status" value="1"/>
</dbReference>
<keyword evidence="9" id="KW-0472">Membrane</keyword>
<evidence type="ECO:0000256" key="3">
    <source>
        <dbReference type="ARBA" id="ARBA00022475"/>
    </source>
</evidence>
<dbReference type="CDD" id="cd03216">
    <property type="entry name" value="ABC_Carb_Monos_I"/>
    <property type="match status" value="1"/>
</dbReference>
<evidence type="ECO:0000256" key="5">
    <source>
        <dbReference type="ARBA" id="ARBA00022737"/>
    </source>
</evidence>
<evidence type="ECO:0000256" key="7">
    <source>
        <dbReference type="ARBA" id="ARBA00022840"/>
    </source>
</evidence>
<dbReference type="InterPro" id="IPR017871">
    <property type="entry name" value="ABC_transporter-like_CS"/>
</dbReference>
<dbReference type="GO" id="GO:0005886">
    <property type="term" value="C:plasma membrane"/>
    <property type="evidence" value="ECO:0007669"/>
    <property type="project" value="UniProtKB-SubCell"/>
</dbReference>
<name>A0A240UUF1_9GAMM</name>
<dbReference type="InterPro" id="IPR003593">
    <property type="entry name" value="AAA+_ATPase"/>
</dbReference>
<keyword evidence="6" id="KW-0547">Nucleotide-binding</keyword>
<dbReference type="Gene3D" id="3.40.50.300">
    <property type="entry name" value="P-loop containing nucleotide triphosphate hydrolases"/>
    <property type="match status" value="2"/>
</dbReference>
<dbReference type="SUPFAM" id="SSF52540">
    <property type="entry name" value="P-loop containing nucleoside triphosphate hydrolases"/>
    <property type="match status" value="2"/>
</dbReference>
<dbReference type="InterPro" id="IPR003439">
    <property type="entry name" value="ABC_transporter-like_ATP-bd"/>
</dbReference>
<evidence type="ECO:0000256" key="2">
    <source>
        <dbReference type="ARBA" id="ARBA00022448"/>
    </source>
</evidence>
<keyword evidence="3" id="KW-1003">Cell membrane</keyword>
<keyword evidence="4" id="KW-0762">Sugar transport</keyword>
<evidence type="ECO:0000259" key="10">
    <source>
        <dbReference type="PROSITE" id="PS50893"/>
    </source>
</evidence>
<evidence type="ECO:0000256" key="4">
    <source>
        <dbReference type="ARBA" id="ARBA00022597"/>
    </source>
</evidence>